<reference evidence="4" key="2">
    <citation type="submission" date="2014-05" db="EMBL/GenBank/DDBJ databases">
        <title>The genome and life-stage specific transcriptomes of Globodera pallida elucidate key aspects of plant parasitism by a cyst nematode.</title>
        <authorList>
            <person name="Cotton J.A."/>
            <person name="Lilley C.J."/>
            <person name="Jones L.M."/>
            <person name="Kikuchi T."/>
            <person name="Reid A.J."/>
            <person name="Thorpe P."/>
            <person name="Tsai I.J."/>
            <person name="Beasley H."/>
            <person name="Blok V."/>
            <person name="Cock P.J.A."/>
            <person name="Van den Akker S.E."/>
            <person name="Holroyd N."/>
            <person name="Hunt M."/>
            <person name="Mantelin S."/>
            <person name="Naghra H."/>
            <person name="Pain A."/>
            <person name="Palomares-Rius J.E."/>
            <person name="Zarowiecki M."/>
            <person name="Berriman M."/>
            <person name="Jones J.T."/>
            <person name="Urwin P.E."/>
        </authorList>
    </citation>
    <scope>NUCLEOTIDE SEQUENCE [LARGE SCALE GENOMIC DNA]</scope>
    <source>
        <strain evidence="4">Lindley</strain>
    </source>
</reference>
<feature type="domain" description="SPRY" evidence="3">
    <location>
        <begin position="94"/>
        <end position="205"/>
    </location>
</feature>
<dbReference type="InterPro" id="IPR043136">
    <property type="entry name" value="B30.2/SPRY_sf"/>
</dbReference>
<evidence type="ECO:0000313" key="5">
    <source>
        <dbReference type="WBParaSite" id="GPLIN_001009200"/>
    </source>
</evidence>
<proteinExistence type="predicted"/>
<accession>A0A183CB41</accession>
<feature type="region of interest" description="Disordered" evidence="1">
    <location>
        <begin position="25"/>
        <end position="56"/>
    </location>
</feature>
<dbReference type="SUPFAM" id="SSF49899">
    <property type="entry name" value="Concanavalin A-like lectins/glucanases"/>
    <property type="match status" value="1"/>
</dbReference>
<dbReference type="AlphaFoldDB" id="A0A183CB41"/>
<dbReference type="CDD" id="cd12885">
    <property type="entry name" value="SPRY_RanBP_like"/>
    <property type="match status" value="1"/>
</dbReference>
<dbReference type="Pfam" id="PF00622">
    <property type="entry name" value="SPRY"/>
    <property type="match status" value="1"/>
</dbReference>
<evidence type="ECO:0000259" key="3">
    <source>
        <dbReference type="SMART" id="SM00449"/>
    </source>
</evidence>
<reference evidence="5" key="3">
    <citation type="submission" date="2016-06" db="UniProtKB">
        <authorList>
            <consortium name="WormBaseParasite"/>
        </authorList>
    </citation>
    <scope>IDENTIFICATION</scope>
</reference>
<keyword evidence="4" id="KW-1185">Reference proteome</keyword>
<dbReference type="InterPro" id="IPR044736">
    <property type="entry name" value="Gid1/RanBPM/SPLA_SPRY"/>
</dbReference>
<keyword evidence="2" id="KW-0732">Signal</keyword>
<evidence type="ECO:0000256" key="2">
    <source>
        <dbReference type="SAM" id="SignalP"/>
    </source>
</evidence>
<protein>
    <submittedName>
        <fullName evidence="5">SPRY domain-containing protein</fullName>
    </submittedName>
</protein>
<dbReference type="WBParaSite" id="GPLIN_001009200">
    <property type="protein sequence ID" value="GPLIN_001009200"/>
    <property type="gene ID" value="GPLIN_001009200"/>
</dbReference>
<evidence type="ECO:0000256" key="1">
    <source>
        <dbReference type="SAM" id="MobiDB-lite"/>
    </source>
</evidence>
<dbReference type="Gene3D" id="2.60.120.920">
    <property type="match status" value="1"/>
</dbReference>
<dbReference type="Proteomes" id="UP000050741">
    <property type="component" value="Unassembled WGS sequence"/>
</dbReference>
<reference evidence="4" key="1">
    <citation type="submission" date="2013-12" db="EMBL/GenBank/DDBJ databases">
        <authorList>
            <person name="Aslett M."/>
        </authorList>
    </citation>
    <scope>NUCLEOTIDE SEQUENCE [LARGE SCALE GENOMIC DNA]</scope>
    <source>
        <strain evidence="4">Lindley</strain>
    </source>
</reference>
<dbReference type="SMART" id="SM00449">
    <property type="entry name" value="SPRY"/>
    <property type="match status" value="1"/>
</dbReference>
<sequence>MATFLFLAAIFLLVAASILLETDASPKPNKNTKLEKRPSSADNAESTPGQPPENPWAALHKDLKLNGPDGLIVQNNGEEKKWCSVRAKLPIPKDGIFYYEVTILEKGFHVHIGLATEQIPLDEPFGWSKGTYAYASWGSIWGHEASNFLKGKPQRPYIKGKPIFSRRRQLLKTSGLKVDSAAELYPCVSLYDPGTKIEANFGTKEFKFDIAKAFEN</sequence>
<dbReference type="InterPro" id="IPR003877">
    <property type="entry name" value="SPRY_dom"/>
</dbReference>
<feature type="chain" id="PRO_5008147345" evidence="2">
    <location>
        <begin position="17"/>
        <end position="216"/>
    </location>
</feature>
<organism evidence="4 5">
    <name type="scientific">Globodera pallida</name>
    <name type="common">Potato cyst nematode worm</name>
    <name type="synonym">Heterodera pallida</name>
    <dbReference type="NCBI Taxonomy" id="36090"/>
    <lineage>
        <taxon>Eukaryota</taxon>
        <taxon>Metazoa</taxon>
        <taxon>Ecdysozoa</taxon>
        <taxon>Nematoda</taxon>
        <taxon>Chromadorea</taxon>
        <taxon>Rhabditida</taxon>
        <taxon>Tylenchina</taxon>
        <taxon>Tylenchomorpha</taxon>
        <taxon>Tylenchoidea</taxon>
        <taxon>Heteroderidae</taxon>
        <taxon>Heteroderinae</taxon>
        <taxon>Globodera</taxon>
    </lineage>
</organism>
<dbReference type="InterPro" id="IPR013320">
    <property type="entry name" value="ConA-like_dom_sf"/>
</dbReference>
<evidence type="ECO:0000313" key="4">
    <source>
        <dbReference type="Proteomes" id="UP000050741"/>
    </source>
</evidence>
<name>A0A183CB41_GLOPA</name>
<feature type="signal peptide" evidence="2">
    <location>
        <begin position="1"/>
        <end position="16"/>
    </location>
</feature>